<gene>
    <name evidence="1" type="ORF">TWF694_006946</name>
</gene>
<sequence length="105" mass="12913">MRIIDPMQPVRSDWWHHAHYLNRIRRAVLRKEYDTLVDDDNKLTKRNLIAEFKEINVDELICKGFNIAEEQLEKDRKDKKRIYQVILKARPRIQPTERKIRYGRR</sequence>
<proteinExistence type="predicted"/>
<comment type="caution">
    <text evidence="1">The sequence shown here is derived from an EMBL/GenBank/DDBJ whole genome shotgun (WGS) entry which is preliminary data.</text>
</comment>
<reference evidence="1 2" key="1">
    <citation type="submission" date="2019-10" db="EMBL/GenBank/DDBJ databases">
        <authorList>
            <person name="Palmer J.M."/>
        </authorList>
    </citation>
    <scope>NUCLEOTIDE SEQUENCE [LARGE SCALE GENOMIC DNA]</scope>
    <source>
        <strain evidence="1 2">TWF694</strain>
    </source>
</reference>
<evidence type="ECO:0000313" key="1">
    <source>
        <dbReference type="EMBL" id="KAK6543016.1"/>
    </source>
</evidence>
<protein>
    <submittedName>
        <fullName evidence="1">Uncharacterized protein</fullName>
    </submittedName>
</protein>
<accession>A0AAV9XM29</accession>
<dbReference type="AlphaFoldDB" id="A0AAV9XM29"/>
<keyword evidence="2" id="KW-1185">Reference proteome</keyword>
<dbReference type="EMBL" id="JAVHJO010000002">
    <property type="protein sequence ID" value="KAK6543016.1"/>
    <property type="molecule type" value="Genomic_DNA"/>
</dbReference>
<evidence type="ECO:0000313" key="2">
    <source>
        <dbReference type="Proteomes" id="UP001365542"/>
    </source>
</evidence>
<organism evidence="1 2">
    <name type="scientific">Orbilia ellipsospora</name>
    <dbReference type="NCBI Taxonomy" id="2528407"/>
    <lineage>
        <taxon>Eukaryota</taxon>
        <taxon>Fungi</taxon>
        <taxon>Dikarya</taxon>
        <taxon>Ascomycota</taxon>
        <taxon>Pezizomycotina</taxon>
        <taxon>Orbiliomycetes</taxon>
        <taxon>Orbiliales</taxon>
        <taxon>Orbiliaceae</taxon>
        <taxon>Orbilia</taxon>
    </lineage>
</organism>
<dbReference type="Proteomes" id="UP001365542">
    <property type="component" value="Unassembled WGS sequence"/>
</dbReference>
<name>A0AAV9XM29_9PEZI</name>